<dbReference type="InterPro" id="IPR012338">
    <property type="entry name" value="Beta-lactam/transpept-like"/>
</dbReference>
<dbReference type="Proteomes" id="UP001208690">
    <property type="component" value="Unassembled WGS sequence"/>
</dbReference>
<dbReference type="InterPro" id="IPR050491">
    <property type="entry name" value="AmpC-like"/>
</dbReference>
<protein>
    <submittedName>
        <fullName evidence="2">Beta-lactamase family protein</fullName>
    </submittedName>
</protein>
<dbReference type="Gene3D" id="3.40.710.10">
    <property type="entry name" value="DD-peptidase/beta-lactamase superfamily"/>
    <property type="match status" value="1"/>
</dbReference>
<dbReference type="EMBL" id="JALIEB010000012">
    <property type="protein sequence ID" value="MCV3273087.1"/>
    <property type="molecule type" value="Genomic_DNA"/>
</dbReference>
<accession>A0ABT3BHN0</accession>
<evidence type="ECO:0000313" key="2">
    <source>
        <dbReference type="EMBL" id="MCV3273087.1"/>
    </source>
</evidence>
<gene>
    <name evidence="2" type="ORF">MUB52_16775</name>
</gene>
<evidence type="ECO:0000259" key="1">
    <source>
        <dbReference type="Pfam" id="PF00144"/>
    </source>
</evidence>
<comment type="caution">
    <text evidence="2">The sequence shown here is derived from an EMBL/GenBank/DDBJ whole genome shotgun (WGS) entry which is preliminary data.</text>
</comment>
<reference evidence="2 3" key="1">
    <citation type="submission" date="2022-04" db="EMBL/GenBank/DDBJ databases">
        <title>Roseobacter sp. WL0113 is a bacterium isolated from neritic sediment.</title>
        <authorList>
            <person name="Wang L."/>
            <person name="He W."/>
            <person name="Zhang D.-F."/>
        </authorList>
    </citation>
    <scope>NUCLEOTIDE SEQUENCE [LARGE SCALE GENOMIC DNA]</scope>
    <source>
        <strain evidence="2 3">WL0113</strain>
    </source>
</reference>
<proteinExistence type="predicted"/>
<dbReference type="InterPro" id="IPR001466">
    <property type="entry name" value="Beta-lactam-related"/>
</dbReference>
<name>A0ABT3BHN0_9RHOB</name>
<keyword evidence="3" id="KW-1185">Reference proteome</keyword>
<evidence type="ECO:0000313" key="3">
    <source>
        <dbReference type="Proteomes" id="UP001208690"/>
    </source>
</evidence>
<organism evidence="2 3">
    <name type="scientific">Roseobacter sinensis</name>
    <dbReference type="NCBI Taxonomy" id="2931391"/>
    <lineage>
        <taxon>Bacteria</taxon>
        <taxon>Pseudomonadati</taxon>
        <taxon>Pseudomonadota</taxon>
        <taxon>Alphaproteobacteria</taxon>
        <taxon>Rhodobacterales</taxon>
        <taxon>Roseobacteraceae</taxon>
        <taxon>Roseobacter</taxon>
    </lineage>
</organism>
<dbReference type="PANTHER" id="PTHR46825">
    <property type="entry name" value="D-ALANYL-D-ALANINE-CARBOXYPEPTIDASE/ENDOPEPTIDASE AMPH"/>
    <property type="match status" value="1"/>
</dbReference>
<dbReference type="Pfam" id="PF00144">
    <property type="entry name" value="Beta-lactamase"/>
    <property type="match status" value="1"/>
</dbReference>
<dbReference type="SUPFAM" id="SSF56601">
    <property type="entry name" value="beta-lactamase/transpeptidase-like"/>
    <property type="match status" value="1"/>
</dbReference>
<sequence>MNSQPIHCHWITTQNRQGGDSPAKGLFPYWSFTKTAISICALKLVEGAHLRLDARLPGQPFSLRQLLQHTSGLPDYGPLKVYHAAVARKEEPWSRQEFLDAAMAQGMLFEPDQGWSYSNIGYRYIRELIEETTGTPIGGVISDLLCRPLGLLSVEYWDTLEQSASLHWEAAEGYDPRWVFHGCLIGSVADAARLLHALFNGELLRSGTLREMLSRFVVGGPIPGRPWTECGYALGLMSGEVGGGGQAIGHSGGGPFSVNAVYHFPDRPDPVTVACFTNGEDEGVAEFAATKIAQQV</sequence>
<dbReference type="RefSeq" id="WP_263845404.1">
    <property type="nucleotide sequence ID" value="NZ_JALIEB010000012.1"/>
</dbReference>
<feature type="domain" description="Beta-lactamase-related" evidence="1">
    <location>
        <begin position="4"/>
        <end position="294"/>
    </location>
</feature>
<dbReference type="PANTHER" id="PTHR46825:SF7">
    <property type="entry name" value="D-ALANYL-D-ALANINE CARBOXYPEPTIDASE"/>
    <property type="match status" value="1"/>
</dbReference>